<dbReference type="PANTHER" id="PTHR43808:SF1">
    <property type="entry name" value="ACETYLORNITHINE DEACETYLASE"/>
    <property type="match status" value="1"/>
</dbReference>
<comment type="cofactor">
    <cofactor evidence="1">
        <name>Zn(2+)</name>
        <dbReference type="ChEBI" id="CHEBI:29105"/>
    </cofactor>
</comment>
<dbReference type="InterPro" id="IPR001261">
    <property type="entry name" value="ArgE/DapE_CS"/>
</dbReference>
<keyword evidence="3" id="KW-0963">Cytoplasm</keyword>
<dbReference type="AlphaFoldDB" id="A0A9D9DAH5"/>
<keyword evidence="4" id="KW-0055">Arginine biosynthesis</keyword>
<dbReference type="Pfam" id="PF07687">
    <property type="entry name" value="M20_dimer"/>
    <property type="match status" value="1"/>
</dbReference>
<dbReference type="Gene3D" id="3.30.70.360">
    <property type="match status" value="1"/>
</dbReference>
<name>A0A9D9DAH5_9GAMM</name>
<dbReference type="SUPFAM" id="SSF53187">
    <property type="entry name" value="Zn-dependent exopeptidases"/>
    <property type="match status" value="1"/>
</dbReference>
<dbReference type="InterPro" id="IPR050072">
    <property type="entry name" value="Peptidase_M20A"/>
</dbReference>
<evidence type="ECO:0000256" key="9">
    <source>
        <dbReference type="ARBA" id="ARBA00023285"/>
    </source>
</evidence>
<sequence>MNIQLADCTNFLQRLVGFDSKSSDLKSEDCSNYALIEWAQQELQQLGFCCQLQEVKAGKYNLWARLRPDLGTGLLLSGHSDTVPAKVEQWSTDPLELIEKDGRLYALGACDMKGALASFMAAAKAFAPLKEQLIRSLDLLFTCDEETSMCGAEYFSRYYAEHKFPKAELCIIGEPTLLCPVVGHKGYCARTITISGKSAHSSNPDLGLNAILALPAAISLLQALCDELKCSQDQRFSVPYSTLNIGLISGGSCINQVCSEVRLSLDMRPIRPSPAGKIDYNLDKLLQPLLRKGYGYKIETPYPDIECFYQNTKDQAAFEAYLEKVSGESCCKENYCTEASLLQHCARHLTVFGPGSISQAHQPDEYVEISQLELYLKQLSRLISDHCLLLPA</sequence>
<evidence type="ECO:0000256" key="7">
    <source>
        <dbReference type="ARBA" id="ARBA00022801"/>
    </source>
</evidence>
<keyword evidence="7 11" id="KW-0378">Hydrolase</keyword>
<evidence type="ECO:0000256" key="8">
    <source>
        <dbReference type="ARBA" id="ARBA00022833"/>
    </source>
</evidence>
<dbReference type="Gene3D" id="3.40.630.10">
    <property type="entry name" value="Zn peptidases"/>
    <property type="match status" value="1"/>
</dbReference>
<evidence type="ECO:0000313" key="11">
    <source>
        <dbReference type="EMBL" id="MBO8414930.1"/>
    </source>
</evidence>
<keyword evidence="8" id="KW-0862">Zinc</keyword>
<evidence type="ECO:0000313" key="12">
    <source>
        <dbReference type="Proteomes" id="UP000823631"/>
    </source>
</evidence>
<dbReference type="Proteomes" id="UP000823631">
    <property type="component" value="Unassembled WGS sequence"/>
</dbReference>
<gene>
    <name evidence="11" type="primary">argE</name>
    <name evidence="11" type="ORF">IAB19_00915</name>
</gene>
<dbReference type="GO" id="GO:0008777">
    <property type="term" value="F:acetylornithine deacetylase activity"/>
    <property type="evidence" value="ECO:0007669"/>
    <property type="project" value="UniProtKB-EC"/>
</dbReference>
<organism evidence="11 12">
    <name type="scientific">Candidatus Avisuccinivibrio stercorigallinarum</name>
    <dbReference type="NCBI Taxonomy" id="2840704"/>
    <lineage>
        <taxon>Bacteria</taxon>
        <taxon>Pseudomonadati</taxon>
        <taxon>Pseudomonadota</taxon>
        <taxon>Gammaproteobacteria</taxon>
        <taxon>Aeromonadales</taxon>
        <taxon>Succinivibrionaceae</taxon>
        <taxon>Succinivibrionaceae incertae sedis</taxon>
        <taxon>Candidatus Avisuccinivibrio</taxon>
    </lineage>
</organism>
<dbReference type="InterPro" id="IPR011650">
    <property type="entry name" value="Peptidase_M20_dimer"/>
</dbReference>
<dbReference type="CDD" id="cd03894">
    <property type="entry name" value="M20_ArgE"/>
    <property type="match status" value="1"/>
</dbReference>
<reference evidence="11" key="2">
    <citation type="journal article" date="2021" name="PeerJ">
        <title>Extensive microbial diversity within the chicken gut microbiome revealed by metagenomics and culture.</title>
        <authorList>
            <person name="Gilroy R."/>
            <person name="Ravi A."/>
            <person name="Getino M."/>
            <person name="Pursley I."/>
            <person name="Horton D.L."/>
            <person name="Alikhan N.F."/>
            <person name="Baker D."/>
            <person name="Gharbi K."/>
            <person name="Hall N."/>
            <person name="Watson M."/>
            <person name="Adriaenssens E.M."/>
            <person name="Foster-Nyarko E."/>
            <person name="Jarju S."/>
            <person name="Secka A."/>
            <person name="Antonio M."/>
            <person name="Oren A."/>
            <person name="Chaudhuri R.R."/>
            <person name="La Ragione R."/>
            <person name="Hildebrand F."/>
            <person name="Pallen M.J."/>
        </authorList>
    </citation>
    <scope>NUCLEOTIDE SEQUENCE</scope>
    <source>
        <strain evidence="11">17213</strain>
    </source>
</reference>
<reference evidence="11" key="1">
    <citation type="submission" date="2020-10" db="EMBL/GenBank/DDBJ databases">
        <authorList>
            <person name="Gilroy R."/>
        </authorList>
    </citation>
    <scope>NUCLEOTIDE SEQUENCE</scope>
    <source>
        <strain evidence="11">17213</strain>
    </source>
</reference>
<evidence type="ECO:0000256" key="3">
    <source>
        <dbReference type="ARBA" id="ARBA00022490"/>
    </source>
</evidence>
<dbReference type="InterPro" id="IPR010169">
    <property type="entry name" value="AcOrn-deacetyl"/>
</dbReference>
<dbReference type="GO" id="GO:0046872">
    <property type="term" value="F:metal ion binding"/>
    <property type="evidence" value="ECO:0007669"/>
    <property type="project" value="UniProtKB-KW"/>
</dbReference>
<keyword evidence="6" id="KW-0479">Metal-binding</keyword>
<evidence type="ECO:0000256" key="6">
    <source>
        <dbReference type="ARBA" id="ARBA00022723"/>
    </source>
</evidence>
<comment type="caution">
    <text evidence="11">The sequence shown here is derived from an EMBL/GenBank/DDBJ whole genome shotgun (WGS) entry which is preliminary data.</text>
</comment>
<dbReference type="NCBIfam" id="TIGR01892">
    <property type="entry name" value="AcOrn-deacetyl"/>
    <property type="match status" value="1"/>
</dbReference>
<accession>A0A9D9DAH5</accession>
<evidence type="ECO:0000259" key="10">
    <source>
        <dbReference type="Pfam" id="PF07687"/>
    </source>
</evidence>
<comment type="similarity">
    <text evidence="2">Belongs to the peptidase M20A family. ArgE subfamily.</text>
</comment>
<dbReference type="EMBL" id="JADINH010000013">
    <property type="protein sequence ID" value="MBO8414930.1"/>
    <property type="molecule type" value="Genomic_DNA"/>
</dbReference>
<dbReference type="GO" id="GO:0006526">
    <property type="term" value="P:L-arginine biosynthetic process"/>
    <property type="evidence" value="ECO:0007669"/>
    <property type="project" value="UniProtKB-KW"/>
</dbReference>
<evidence type="ECO:0000256" key="1">
    <source>
        <dbReference type="ARBA" id="ARBA00001947"/>
    </source>
</evidence>
<dbReference type="SUPFAM" id="SSF55031">
    <property type="entry name" value="Bacterial exopeptidase dimerisation domain"/>
    <property type="match status" value="1"/>
</dbReference>
<protein>
    <submittedName>
        <fullName evidence="11">Acetylornithine deacetylase</fullName>
        <ecNumber evidence="11">3.5.1.16</ecNumber>
    </submittedName>
</protein>
<dbReference type="PROSITE" id="PS00758">
    <property type="entry name" value="ARGE_DAPE_CPG2_1"/>
    <property type="match status" value="1"/>
</dbReference>
<keyword evidence="9" id="KW-0170">Cobalt</keyword>
<feature type="domain" description="Peptidase M20 dimerisation" evidence="10">
    <location>
        <begin position="182"/>
        <end position="275"/>
    </location>
</feature>
<dbReference type="Pfam" id="PF01546">
    <property type="entry name" value="Peptidase_M20"/>
    <property type="match status" value="1"/>
</dbReference>
<evidence type="ECO:0000256" key="4">
    <source>
        <dbReference type="ARBA" id="ARBA00022571"/>
    </source>
</evidence>
<keyword evidence="5" id="KW-0028">Amino-acid biosynthesis</keyword>
<evidence type="ECO:0000256" key="2">
    <source>
        <dbReference type="ARBA" id="ARBA00005691"/>
    </source>
</evidence>
<evidence type="ECO:0000256" key="5">
    <source>
        <dbReference type="ARBA" id="ARBA00022605"/>
    </source>
</evidence>
<dbReference type="InterPro" id="IPR002933">
    <property type="entry name" value="Peptidase_M20"/>
</dbReference>
<proteinExistence type="inferred from homology"/>
<dbReference type="EC" id="3.5.1.16" evidence="11"/>
<dbReference type="InterPro" id="IPR036264">
    <property type="entry name" value="Bact_exopeptidase_dim_dom"/>
</dbReference>
<dbReference type="PROSITE" id="PS00759">
    <property type="entry name" value="ARGE_DAPE_CPG2_2"/>
    <property type="match status" value="1"/>
</dbReference>
<dbReference type="PANTHER" id="PTHR43808">
    <property type="entry name" value="ACETYLORNITHINE DEACETYLASE"/>
    <property type="match status" value="1"/>
</dbReference>